<gene>
    <name evidence="2" type="ORF">Pta02_16110</name>
</gene>
<sequence>MTLSGSSWRRSAEAALPTIPHPEESTKSAAAATAAAVRRGRLDVFECPMPDDATRIWKVRRPDLQVPWHDNSHQPDRIEEWAG</sequence>
<name>A0A8J3WSS9_9ACTN</name>
<feature type="region of interest" description="Disordered" evidence="1">
    <location>
        <begin position="1"/>
        <end position="32"/>
    </location>
</feature>
<comment type="caution">
    <text evidence="2">The sequence shown here is derived from an EMBL/GenBank/DDBJ whole genome shotgun (WGS) entry which is preliminary data.</text>
</comment>
<keyword evidence="3" id="KW-1185">Reference proteome</keyword>
<dbReference type="EMBL" id="BOOK01000010">
    <property type="protein sequence ID" value="GIH99602.1"/>
    <property type="molecule type" value="Genomic_DNA"/>
</dbReference>
<proteinExistence type="predicted"/>
<evidence type="ECO:0000313" key="3">
    <source>
        <dbReference type="Proteomes" id="UP000634476"/>
    </source>
</evidence>
<protein>
    <submittedName>
        <fullName evidence="2">Uncharacterized protein</fullName>
    </submittedName>
</protein>
<accession>A0A8J3WSS9</accession>
<evidence type="ECO:0000256" key="1">
    <source>
        <dbReference type="SAM" id="MobiDB-lite"/>
    </source>
</evidence>
<dbReference type="Proteomes" id="UP000634476">
    <property type="component" value="Unassembled WGS sequence"/>
</dbReference>
<reference evidence="2" key="1">
    <citation type="submission" date="2021-01" db="EMBL/GenBank/DDBJ databases">
        <title>Whole genome shotgun sequence of Planobispora takensis NBRC 109077.</title>
        <authorList>
            <person name="Komaki H."/>
            <person name="Tamura T."/>
        </authorList>
    </citation>
    <scope>NUCLEOTIDE SEQUENCE</scope>
    <source>
        <strain evidence="2">NBRC 109077</strain>
    </source>
</reference>
<organism evidence="2 3">
    <name type="scientific">Planobispora takensis</name>
    <dbReference type="NCBI Taxonomy" id="1367882"/>
    <lineage>
        <taxon>Bacteria</taxon>
        <taxon>Bacillati</taxon>
        <taxon>Actinomycetota</taxon>
        <taxon>Actinomycetes</taxon>
        <taxon>Streptosporangiales</taxon>
        <taxon>Streptosporangiaceae</taxon>
        <taxon>Planobispora</taxon>
    </lineage>
</organism>
<dbReference type="AlphaFoldDB" id="A0A8J3WSS9"/>
<evidence type="ECO:0000313" key="2">
    <source>
        <dbReference type="EMBL" id="GIH99602.1"/>
    </source>
</evidence>